<keyword evidence="4" id="KW-1185">Reference proteome</keyword>
<dbReference type="OrthoDB" id="668782at2"/>
<dbReference type="InterPro" id="IPR011008">
    <property type="entry name" value="Dimeric_a/b-barrel"/>
</dbReference>
<dbReference type="EMBL" id="MLYO01000052">
    <property type="protein sequence ID" value="OIJ99093.1"/>
    <property type="molecule type" value="Genomic_DNA"/>
</dbReference>
<comment type="similarity">
    <text evidence="1">Belongs to the YciI family.</text>
</comment>
<dbReference type="Proteomes" id="UP000179642">
    <property type="component" value="Unassembled WGS sequence"/>
</dbReference>
<evidence type="ECO:0000313" key="4">
    <source>
        <dbReference type="Proteomes" id="UP000179642"/>
    </source>
</evidence>
<dbReference type="Pfam" id="PF03795">
    <property type="entry name" value="YCII"/>
    <property type="match status" value="1"/>
</dbReference>
<dbReference type="SUPFAM" id="SSF54909">
    <property type="entry name" value="Dimeric alpha+beta barrel"/>
    <property type="match status" value="1"/>
</dbReference>
<sequence length="118" mass="12547">MMQFVLVIHQGTYPLPGTLQAELVSEEDRKAAYADWAAIGKMENVTGAPPMGLPKDAMTVRVEDGSAVTTEGPFDNTSVGGFLVVEAEDLDAAIAIASRVPQARLGGAVEVRPSARYW</sequence>
<dbReference type="AlphaFoldDB" id="A0A1S2PZ87"/>
<feature type="domain" description="YCII-related" evidence="2">
    <location>
        <begin position="41"/>
        <end position="112"/>
    </location>
</feature>
<evidence type="ECO:0000313" key="3">
    <source>
        <dbReference type="EMBL" id="OIJ99093.1"/>
    </source>
</evidence>
<protein>
    <recommendedName>
        <fullName evidence="2">YCII-related domain-containing protein</fullName>
    </recommendedName>
</protein>
<dbReference type="InterPro" id="IPR005545">
    <property type="entry name" value="YCII"/>
</dbReference>
<evidence type="ECO:0000259" key="2">
    <source>
        <dbReference type="Pfam" id="PF03795"/>
    </source>
</evidence>
<name>A0A1S2PZ87_9ACTN</name>
<proteinExistence type="inferred from homology"/>
<dbReference type="RefSeq" id="WP_071383972.1">
    <property type="nucleotide sequence ID" value="NZ_MLYO01000052.1"/>
</dbReference>
<gene>
    <name evidence="3" type="ORF">BIV23_28995</name>
</gene>
<accession>A0A1S2PZ87</accession>
<organism evidence="3 4">
    <name type="scientific">Streptomyces monashensis</name>
    <dbReference type="NCBI Taxonomy" id="1678012"/>
    <lineage>
        <taxon>Bacteria</taxon>
        <taxon>Bacillati</taxon>
        <taxon>Actinomycetota</taxon>
        <taxon>Actinomycetes</taxon>
        <taxon>Kitasatosporales</taxon>
        <taxon>Streptomycetaceae</taxon>
        <taxon>Streptomyces</taxon>
    </lineage>
</organism>
<evidence type="ECO:0000256" key="1">
    <source>
        <dbReference type="ARBA" id="ARBA00007689"/>
    </source>
</evidence>
<reference evidence="3 4" key="1">
    <citation type="submission" date="2016-10" db="EMBL/GenBank/DDBJ databases">
        <title>Genome sequence of Streptomyces sp. MUSC 1.</title>
        <authorList>
            <person name="Lee L.-H."/>
            <person name="Ser H.-L."/>
            <person name="Law J.W.-F."/>
        </authorList>
    </citation>
    <scope>NUCLEOTIDE SEQUENCE [LARGE SCALE GENOMIC DNA]</scope>
    <source>
        <strain evidence="3 4">MUSC 1</strain>
    </source>
</reference>
<dbReference type="Gene3D" id="3.30.70.1060">
    <property type="entry name" value="Dimeric alpha+beta barrel"/>
    <property type="match status" value="1"/>
</dbReference>
<comment type="caution">
    <text evidence="3">The sequence shown here is derived from an EMBL/GenBank/DDBJ whole genome shotgun (WGS) entry which is preliminary data.</text>
</comment>